<feature type="transmembrane region" description="Helical" evidence="1">
    <location>
        <begin position="12"/>
        <end position="38"/>
    </location>
</feature>
<gene>
    <name evidence="2" type="ordered locus">Cyan7822_2438</name>
</gene>
<sequence length="91" mass="9876">MINTNEPDSKQLSTGLLLLGGVIFLFGQLCPLFVPLVALSHWSTAWKTSISGLLVFGVPEIFMLISVAIVGQTGFKLIKEKIFASTRILTP</sequence>
<reference evidence="3" key="1">
    <citation type="journal article" date="2011" name="MBio">
        <title>Novel metabolic attributes of the genus Cyanothece, comprising a group of unicellular nitrogen-fixing Cyanobacteria.</title>
        <authorList>
            <person name="Bandyopadhyay A."/>
            <person name="Elvitigala T."/>
            <person name="Welsh E."/>
            <person name="Stockel J."/>
            <person name="Liberton M."/>
            <person name="Min H."/>
            <person name="Sherman L.A."/>
            <person name="Pakrasi H.B."/>
        </authorList>
    </citation>
    <scope>NUCLEOTIDE SEQUENCE [LARGE SCALE GENOMIC DNA]</scope>
    <source>
        <strain evidence="3">PCC 7822</strain>
    </source>
</reference>
<proteinExistence type="predicted"/>
<evidence type="ECO:0000313" key="3">
    <source>
        <dbReference type="Proteomes" id="UP000008206"/>
    </source>
</evidence>
<keyword evidence="1" id="KW-1133">Transmembrane helix</keyword>
<keyword evidence="1" id="KW-0472">Membrane</keyword>
<accession>E0UGT2</accession>
<organism evidence="2 3">
    <name type="scientific">Gloeothece verrucosa (strain PCC 7822)</name>
    <name type="common">Cyanothece sp. (strain PCC 7822)</name>
    <dbReference type="NCBI Taxonomy" id="497965"/>
    <lineage>
        <taxon>Bacteria</taxon>
        <taxon>Bacillati</taxon>
        <taxon>Cyanobacteriota</taxon>
        <taxon>Cyanophyceae</taxon>
        <taxon>Oscillatoriophycideae</taxon>
        <taxon>Chroococcales</taxon>
        <taxon>Aphanothecaceae</taxon>
        <taxon>Gloeothece</taxon>
        <taxon>Gloeothece verrucosa</taxon>
    </lineage>
</organism>
<evidence type="ECO:0000313" key="2">
    <source>
        <dbReference type="EMBL" id="ADN14413.1"/>
    </source>
</evidence>
<feature type="transmembrane region" description="Helical" evidence="1">
    <location>
        <begin position="50"/>
        <end position="71"/>
    </location>
</feature>
<dbReference type="OrthoDB" id="278817at2"/>
<evidence type="ECO:0000256" key="1">
    <source>
        <dbReference type="SAM" id="Phobius"/>
    </source>
</evidence>
<dbReference type="EMBL" id="CP002198">
    <property type="protein sequence ID" value="ADN14413.1"/>
    <property type="molecule type" value="Genomic_DNA"/>
</dbReference>
<dbReference type="KEGG" id="cyj:Cyan7822_2438"/>
<dbReference type="AlphaFoldDB" id="E0UGT2"/>
<name>E0UGT2_GLOV7</name>
<keyword evidence="1" id="KW-0812">Transmembrane</keyword>
<protein>
    <submittedName>
        <fullName evidence="2">Uncharacterized protein</fullName>
    </submittedName>
</protein>
<keyword evidence="3" id="KW-1185">Reference proteome</keyword>
<dbReference type="RefSeq" id="WP_013322518.1">
    <property type="nucleotide sequence ID" value="NC_014501.1"/>
</dbReference>
<dbReference type="Proteomes" id="UP000008206">
    <property type="component" value="Chromosome"/>
</dbReference>
<dbReference type="HOGENOM" id="CLU_2422002_0_0_3"/>